<dbReference type="InterPro" id="IPR036388">
    <property type="entry name" value="WH-like_DNA-bd_sf"/>
</dbReference>
<dbReference type="InterPro" id="IPR036390">
    <property type="entry name" value="WH_DNA-bd_sf"/>
</dbReference>
<dbReference type="Proteomes" id="UP000247594">
    <property type="component" value="Unassembled WGS sequence"/>
</dbReference>
<keyword evidence="2" id="KW-0805">Transcription regulation</keyword>
<comment type="caution">
    <text evidence="7">The sequence shown here is derived from an EMBL/GenBank/DDBJ whole genome shotgun (WGS) entry which is preliminary data.</text>
</comment>
<comment type="similarity">
    <text evidence="1">Belongs to the LysR transcriptional regulatory family.</text>
</comment>
<feature type="domain" description="HTH lysR-type" evidence="5">
    <location>
        <begin position="4"/>
        <end position="61"/>
    </location>
</feature>
<protein>
    <submittedName>
        <fullName evidence="7">LysR family transcriptional regulator</fullName>
    </submittedName>
</protein>
<evidence type="ECO:0000256" key="2">
    <source>
        <dbReference type="ARBA" id="ARBA00023015"/>
    </source>
</evidence>
<reference evidence="7 8" key="1">
    <citation type="submission" date="2018-06" db="EMBL/GenBank/DDBJ databases">
        <authorList>
            <person name="Teymurazov M."/>
            <person name="Kislichkina A."/>
            <person name="Abaymova A."/>
            <person name="Mukhina T."/>
            <person name="Mayskaya N."/>
            <person name="Svetoch E."/>
            <person name="Bogun A."/>
        </authorList>
    </citation>
    <scope>NUCLEOTIDE SEQUENCE [LARGE SCALE GENOMIC DNA]</scope>
    <source>
        <strain evidence="7 8">SCPM-O-B-8406</strain>
    </source>
</reference>
<dbReference type="Gene3D" id="1.10.10.10">
    <property type="entry name" value="Winged helix-like DNA-binding domain superfamily/Winged helix DNA-binding domain"/>
    <property type="match status" value="1"/>
</dbReference>
<dbReference type="GO" id="GO:0006351">
    <property type="term" value="P:DNA-templated transcription"/>
    <property type="evidence" value="ECO:0007669"/>
    <property type="project" value="TreeGrafter"/>
</dbReference>
<proteinExistence type="inferred from homology"/>
<dbReference type="Pfam" id="PF00126">
    <property type="entry name" value="HTH_1"/>
    <property type="match status" value="1"/>
</dbReference>
<dbReference type="CDD" id="cd08422">
    <property type="entry name" value="PBP2_CrgA_like"/>
    <property type="match status" value="1"/>
</dbReference>
<organism evidence="7 8">
    <name type="scientific">Avibacterium paragallinarum</name>
    <name type="common">Haemophilus gallinarum</name>
    <dbReference type="NCBI Taxonomy" id="728"/>
    <lineage>
        <taxon>Bacteria</taxon>
        <taxon>Pseudomonadati</taxon>
        <taxon>Pseudomonadota</taxon>
        <taxon>Gammaproteobacteria</taxon>
        <taxon>Pasteurellales</taxon>
        <taxon>Pasteurellaceae</taxon>
        <taxon>Avibacterium</taxon>
    </lineage>
</organism>
<evidence type="ECO:0000313" key="7">
    <source>
        <dbReference type="EMBL" id="PXZ39342.1"/>
    </source>
</evidence>
<gene>
    <name evidence="7" type="ORF">DM482_05180</name>
    <name evidence="6" type="ORF">M5S13_05425</name>
</gene>
<keyword evidence="4" id="KW-0804">Transcription</keyword>
<dbReference type="SUPFAM" id="SSF46785">
    <property type="entry name" value="Winged helix' DNA-binding domain"/>
    <property type="match status" value="1"/>
</dbReference>
<evidence type="ECO:0000256" key="3">
    <source>
        <dbReference type="ARBA" id="ARBA00023125"/>
    </source>
</evidence>
<dbReference type="InterPro" id="IPR000847">
    <property type="entry name" value="LysR_HTH_N"/>
</dbReference>
<dbReference type="InterPro" id="IPR005119">
    <property type="entry name" value="LysR_subst-bd"/>
</dbReference>
<dbReference type="SUPFAM" id="SSF53850">
    <property type="entry name" value="Periplasmic binding protein-like II"/>
    <property type="match status" value="1"/>
</dbReference>
<dbReference type="Pfam" id="PF03466">
    <property type="entry name" value="LysR_substrate"/>
    <property type="match status" value="1"/>
</dbReference>
<accession>A0AAE5TI96</accession>
<dbReference type="GO" id="GO:0003700">
    <property type="term" value="F:DNA-binding transcription factor activity"/>
    <property type="evidence" value="ECO:0007669"/>
    <property type="project" value="InterPro"/>
</dbReference>
<sequence>MQQIDLNDMRFFVTVIQSGSLTQAAEQLNVPKSRLSRRLTELENQLGSKLLDRNRNGVRLNDLGEHFYQHALIAVDAAESAVNSVADCLASPRGLLRLSISSEILRYWITPHLSYYLQQHPDVELNITMENRRANLLQEGVDIALRIGELDLDDVVAKHLLDIDSGVYASPHYLKENGTPHTPQELKNHRLLHKSDGKNWFFKQGNQRELIQGKKALQANDASVLAQLVEDSYGIALLPEIPGLIQPHWQKLLPDWQVESVPLYAIYYKNRGLAPTVRTFVNFLTELAKTHQNNTALSIQALSNENG</sequence>
<evidence type="ECO:0000259" key="5">
    <source>
        <dbReference type="PROSITE" id="PS50931"/>
    </source>
</evidence>
<evidence type="ECO:0000313" key="8">
    <source>
        <dbReference type="Proteomes" id="UP000247594"/>
    </source>
</evidence>
<keyword evidence="9" id="KW-1185">Reference proteome</keyword>
<dbReference type="InterPro" id="IPR058163">
    <property type="entry name" value="LysR-type_TF_proteobact-type"/>
</dbReference>
<dbReference type="Gene3D" id="3.40.190.290">
    <property type="match status" value="1"/>
</dbReference>
<dbReference type="EMBL" id="QJPJ01000006">
    <property type="protein sequence ID" value="PXZ39342.1"/>
    <property type="molecule type" value="Genomic_DNA"/>
</dbReference>
<evidence type="ECO:0000256" key="4">
    <source>
        <dbReference type="ARBA" id="ARBA00023163"/>
    </source>
</evidence>
<keyword evidence="3" id="KW-0238">DNA-binding</keyword>
<dbReference type="PANTHER" id="PTHR30537:SF3">
    <property type="entry name" value="TRANSCRIPTIONAL REGULATORY PROTEIN"/>
    <property type="match status" value="1"/>
</dbReference>
<reference evidence="6" key="3">
    <citation type="submission" date="2022-05" db="EMBL/GenBank/DDBJ databases">
        <authorList>
            <person name="Chen Y."/>
            <person name="Zhu J."/>
            <person name="Zhu K."/>
        </authorList>
    </citation>
    <scope>NUCLEOTIDE SEQUENCE</scope>
    <source>
        <strain evidence="6">AV25</strain>
    </source>
</reference>
<dbReference type="AlphaFoldDB" id="A0AAE5TI96"/>
<name>A0AAE5TI96_AVIPA</name>
<dbReference type="FunFam" id="1.10.10.10:FF:000001">
    <property type="entry name" value="LysR family transcriptional regulator"/>
    <property type="match status" value="1"/>
</dbReference>
<dbReference type="GO" id="GO:0043565">
    <property type="term" value="F:sequence-specific DNA binding"/>
    <property type="evidence" value="ECO:0007669"/>
    <property type="project" value="TreeGrafter"/>
</dbReference>
<reference evidence="6 9" key="2">
    <citation type="journal article" date="2022" name="Front. Microbiol.">
        <title>Commensal bacteria contribute to the growth of multidrug-resistant Avibacterium paragallinarum in chickens.</title>
        <authorList>
            <person name="Zhu J."/>
            <person name="Chen Y."/>
            <person name="Wu Y."/>
            <person name="Wang Y."/>
            <person name="Zhu K."/>
        </authorList>
    </citation>
    <scope>NUCLEOTIDE SEQUENCE [LARGE SCALE GENOMIC DNA]</scope>
    <source>
        <strain evidence="6 9">AV25</strain>
    </source>
</reference>
<dbReference type="PANTHER" id="PTHR30537">
    <property type="entry name" value="HTH-TYPE TRANSCRIPTIONAL REGULATOR"/>
    <property type="match status" value="1"/>
</dbReference>
<dbReference type="Proteomes" id="UP001347884">
    <property type="component" value="Unassembled WGS sequence"/>
</dbReference>
<dbReference type="PROSITE" id="PS50931">
    <property type="entry name" value="HTH_LYSR"/>
    <property type="match status" value="1"/>
</dbReference>
<dbReference type="EMBL" id="JAMDKF010000009">
    <property type="protein sequence ID" value="MEE6041327.1"/>
    <property type="molecule type" value="Genomic_DNA"/>
</dbReference>
<evidence type="ECO:0000313" key="6">
    <source>
        <dbReference type="EMBL" id="MEE6041327.1"/>
    </source>
</evidence>
<dbReference type="RefSeq" id="WP_110479202.1">
    <property type="nucleotide sequence ID" value="NZ_CP081939.1"/>
</dbReference>
<evidence type="ECO:0000313" key="9">
    <source>
        <dbReference type="Proteomes" id="UP001347884"/>
    </source>
</evidence>
<evidence type="ECO:0000256" key="1">
    <source>
        <dbReference type="ARBA" id="ARBA00009437"/>
    </source>
</evidence>